<dbReference type="Proteomes" id="UP000178622">
    <property type="component" value="Unassembled WGS sequence"/>
</dbReference>
<sequence length="311" mass="35081">MIRNFFRHILDSFKNLRRNGWMTIAAISSVTITLALLGVFLSVILNTAKLATDIENNVRIMTYIKLDQHDNDKQYTDPKDKTKIIDNKNYHVIYDQIENLDHVTNVTFSSKDDQLKKLIDSLGDTWELFKGDANPLYDVYIVEADKPENVKPLAKKLSEIDGVQKAEYGGKNTDRIFKVANTIKTWGLAGSALLIFVAVFLISNTIRITIMSRSREIQIMSLVGAKKGYIRWPFFLEGAWVGLIGSIIPVLLVNYLYNVAYKSFTPSLITQGLSIIKPTEFLPVISILIVAIGMVIGSLGSVISMRRYLKI</sequence>
<dbReference type="GO" id="GO:0005886">
    <property type="term" value="C:plasma membrane"/>
    <property type="evidence" value="ECO:0007669"/>
    <property type="project" value="UniProtKB-SubCell"/>
</dbReference>
<evidence type="ECO:0000256" key="6">
    <source>
        <dbReference type="ARBA" id="ARBA00022692"/>
    </source>
</evidence>
<evidence type="ECO:0000313" key="15">
    <source>
        <dbReference type="Proteomes" id="UP000178622"/>
    </source>
</evidence>
<dbReference type="OrthoDB" id="9812531at2"/>
<name>A0A1E8GQI5_9LACT</name>
<comment type="similarity">
    <text evidence="2 10">Belongs to the ABC-4 integral membrane protein family. FtsX subfamily.</text>
</comment>
<dbReference type="STRING" id="1859473.BG261_01195"/>
<gene>
    <name evidence="14" type="ORF">BG261_01195</name>
</gene>
<evidence type="ECO:0000256" key="2">
    <source>
        <dbReference type="ARBA" id="ARBA00007379"/>
    </source>
</evidence>
<keyword evidence="4 10" id="KW-1003">Cell membrane</keyword>
<comment type="function">
    <text evidence="10">Part of the ABC transporter FtsEX involved in asymmetric cellular division facilitating the initiation of sporulation.</text>
</comment>
<dbReference type="NCBIfam" id="NF038347">
    <property type="entry name" value="FtsX_Gpos"/>
    <property type="match status" value="1"/>
</dbReference>
<evidence type="ECO:0000256" key="10">
    <source>
        <dbReference type="PIRNR" id="PIRNR003097"/>
    </source>
</evidence>
<evidence type="ECO:0000259" key="13">
    <source>
        <dbReference type="Pfam" id="PF18075"/>
    </source>
</evidence>
<organism evidence="14 15">
    <name type="scientific">Floricoccus tropicus</name>
    <dbReference type="NCBI Taxonomy" id="1859473"/>
    <lineage>
        <taxon>Bacteria</taxon>
        <taxon>Bacillati</taxon>
        <taxon>Bacillota</taxon>
        <taxon>Bacilli</taxon>
        <taxon>Lactobacillales</taxon>
        <taxon>Streptococcaceae</taxon>
        <taxon>Floricoccus</taxon>
    </lineage>
</organism>
<evidence type="ECO:0000256" key="11">
    <source>
        <dbReference type="SAM" id="Phobius"/>
    </source>
</evidence>
<keyword evidence="5 10" id="KW-0132">Cell division</keyword>
<keyword evidence="8 10" id="KW-0472">Membrane</keyword>
<dbReference type="InterPro" id="IPR040690">
    <property type="entry name" value="FtsX_ECD"/>
</dbReference>
<keyword evidence="9 10" id="KW-0131">Cell cycle</keyword>
<dbReference type="PANTHER" id="PTHR47755:SF1">
    <property type="entry name" value="CELL DIVISION PROTEIN FTSX"/>
    <property type="match status" value="1"/>
</dbReference>
<dbReference type="Pfam" id="PF02687">
    <property type="entry name" value="FtsX"/>
    <property type="match status" value="1"/>
</dbReference>
<accession>A0A1E8GQI5</accession>
<evidence type="ECO:0000259" key="12">
    <source>
        <dbReference type="Pfam" id="PF02687"/>
    </source>
</evidence>
<comment type="subcellular location">
    <subcellularLocation>
        <location evidence="1">Cell membrane</location>
        <topology evidence="1">Multi-pass membrane protein</topology>
    </subcellularLocation>
</comment>
<dbReference type="Gene3D" id="3.30.70.3040">
    <property type="match status" value="1"/>
</dbReference>
<dbReference type="EMBL" id="MKIR01000001">
    <property type="protein sequence ID" value="OFI50520.1"/>
    <property type="molecule type" value="Genomic_DNA"/>
</dbReference>
<keyword evidence="15" id="KW-1185">Reference proteome</keyword>
<dbReference type="RefSeq" id="WP_070791360.1">
    <property type="nucleotide sequence ID" value="NZ_MKIR01000001.1"/>
</dbReference>
<evidence type="ECO:0000256" key="4">
    <source>
        <dbReference type="ARBA" id="ARBA00022475"/>
    </source>
</evidence>
<evidence type="ECO:0000256" key="5">
    <source>
        <dbReference type="ARBA" id="ARBA00022618"/>
    </source>
</evidence>
<dbReference type="GO" id="GO:0051301">
    <property type="term" value="P:cell division"/>
    <property type="evidence" value="ECO:0007669"/>
    <property type="project" value="UniProtKB-KW"/>
</dbReference>
<dbReference type="PIRSF" id="PIRSF003097">
    <property type="entry name" value="FtsX"/>
    <property type="match status" value="1"/>
</dbReference>
<evidence type="ECO:0000256" key="7">
    <source>
        <dbReference type="ARBA" id="ARBA00022989"/>
    </source>
</evidence>
<evidence type="ECO:0000256" key="1">
    <source>
        <dbReference type="ARBA" id="ARBA00004651"/>
    </source>
</evidence>
<evidence type="ECO:0000256" key="8">
    <source>
        <dbReference type="ARBA" id="ARBA00023136"/>
    </source>
</evidence>
<dbReference type="InterPro" id="IPR058204">
    <property type="entry name" value="FtsX_firmicutes-type"/>
</dbReference>
<keyword evidence="6 11" id="KW-0812">Transmembrane</keyword>
<feature type="transmembrane region" description="Helical" evidence="11">
    <location>
        <begin position="281"/>
        <end position="303"/>
    </location>
</feature>
<comment type="caution">
    <text evidence="14">The sequence shown here is derived from an EMBL/GenBank/DDBJ whole genome shotgun (WGS) entry which is preliminary data.</text>
</comment>
<dbReference type="PANTHER" id="PTHR47755">
    <property type="entry name" value="CELL DIVISION PROTEIN FTSX"/>
    <property type="match status" value="1"/>
</dbReference>
<dbReference type="AlphaFoldDB" id="A0A1E8GQI5"/>
<keyword evidence="7 11" id="KW-1133">Transmembrane helix</keyword>
<evidence type="ECO:0000256" key="3">
    <source>
        <dbReference type="ARBA" id="ARBA00021907"/>
    </source>
</evidence>
<feature type="transmembrane region" description="Helical" evidence="11">
    <location>
        <begin position="21"/>
        <end position="45"/>
    </location>
</feature>
<proteinExistence type="inferred from homology"/>
<feature type="transmembrane region" description="Helical" evidence="11">
    <location>
        <begin position="234"/>
        <end position="257"/>
    </location>
</feature>
<reference evidence="15" key="1">
    <citation type="submission" date="2016-09" db="EMBL/GenBank/DDBJ databases">
        <title>Draft genome sequence of a novel species of the family Streptococcaceae isolated from flowers.</title>
        <authorList>
            <person name="Chuah L.-O."/>
            <person name="Yap K.-P."/>
            <person name="Thong K.L."/>
            <person name="Liong M.T."/>
            <person name="Ahmad R."/>
            <person name="Rusul G."/>
        </authorList>
    </citation>
    <scope>NUCLEOTIDE SEQUENCE [LARGE SCALE GENOMIC DNA]</scope>
    <source>
        <strain evidence="15">DF1</strain>
    </source>
</reference>
<protein>
    <recommendedName>
        <fullName evidence="3 10">Cell division protein FtsX</fullName>
    </recommendedName>
</protein>
<dbReference type="InterPro" id="IPR003838">
    <property type="entry name" value="ABC3_permease_C"/>
</dbReference>
<evidence type="ECO:0000313" key="14">
    <source>
        <dbReference type="EMBL" id="OFI50520.1"/>
    </source>
</evidence>
<dbReference type="Pfam" id="PF18075">
    <property type="entry name" value="FtsX_ECD"/>
    <property type="match status" value="1"/>
</dbReference>
<feature type="domain" description="FtsX extracellular" evidence="13">
    <location>
        <begin position="63"/>
        <end position="165"/>
    </location>
</feature>
<dbReference type="InterPro" id="IPR004513">
    <property type="entry name" value="FtsX"/>
</dbReference>
<feature type="domain" description="ABC3 transporter permease C-terminal" evidence="12">
    <location>
        <begin position="191"/>
        <end position="310"/>
    </location>
</feature>
<feature type="transmembrane region" description="Helical" evidence="11">
    <location>
        <begin position="186"/>
        <end position="206"/>
    </location>
</feature>
<evidence type="ECO:0000256" key="9">
    <source>
        <dbReference type="ARBA" id="ARBA00023306"/>
    </source>
</evidence>